<sequence>MMQLFRRTLPILMLLLAAAIYASAAMPAQDAPPEYVYVGTQGNRIEGLRLDPASGELTATAPANVDIRPTWLLTHPSLPVLYAVDDRSDRPGSVSAFNVNRETGELRRLDTVATQGVGTTHLTFDAASNTLLAANYNSGSVSSIAVHEDGSLGETASTIIESGSGPNRRQMSAHAHSAVVDPSGRYVLVPDLGADRVFVYRFDRATHALSKDDANPSRAFVAPFGSGPRHIVFGADGRFAYLITELSADVMVLRWDASQGRLRLVQSLPVSSAGYTGAKSGAEIAVSRDGRFVYAADRGANEIVVYRVDVASGALSEIQRASSNGVKPWGFGIDPSGKWLLIANQASGTVTVLGVDPLSGLLKSTRNSAPVRNAVSIAFVR</sequence>
<keyword evidence="3" id="KW-0732">Signal</keyword>
<name>A0A158DNE2_9BURK</name>
<dbReference type="AlphaFoldDB" id="A0A158DNE2"/>
<accession>A0A158DNE2</accession>
<dbReference type="InterPro" id="IPR015943">
    <property type="entry name" value="WD40/YVTN_repeat-like_dom_sf"/>
</dbReference>
<feature type="signal peptide" evidence="3">
    <location>
        <begin position="1"/>
        <end position="24"/>
    </location>
</feature>
<dbReference type="EMBL" id="FCOE02000043">
    <property type="protein sequence ID" value="SAK96118.1"/>
    <property type="molecule type" value="Genomic_DNA"/>
</dbReference>
<evidence type="ECO:0000256" key="2">
    <source>
        <dbReference type="ARBA" id="ARBA00022526"/>
    </source>
</evidence>
<dbReference type="Gene3D" id="2.130.10.10">
    <property type="entry name" value="YVTN repeat-like/Quinoprotein amine dehydrogenase"/>
    <property type="match status" value="1"/>
</dbReference>
<dbReference type="RefSeq" id="WP_061179402.1">
    <property type="nucleotide sequence ID" value="NZ_FCOE02000043.1"/>
</dbReference>
<feature type="chain" id="PRO_5007624353" evidence="3">
    <location>
        <begin position="25"/>
        <end position="381"/>
    </location>
</feature>
<keyword evidence="2" id="KW-0119">Carbohydrate metabolism</keyword>
<evidence type="ECO:0000256" key="1">
    <source>
        <dbReference type="ARBA" id="ARBA00005564"/>
    </source>
</evidence>
<dbReference type="Pfam" id="PF10282">
    <property type="entry name" value="Lactonase"/>
    <property type="match status" value="1"/>
</dbReference>
<comment type="caution">
    <text evidence="4">The sequence shown here is derived from an EMBL/GenBank/DDBJ whole genome shotgun (WGS) entry which is preliminary data.</text>
</comment>
<proteinExistence type="inferred from homology"/>
<evidence type="ECO:0000313" key="5">
    <source>
        <dbReference type="Proteomes" id="UP000054911"/>
    </source>
</evidence>
<keyword evidence="5" id="KW-1185">Reference proteome</keyword>
<evidence type="ECO:0000256" key="3">
    <source>
        <dbReference type="SAM" id="SignalP"/>
    </source>
</evidence>
<dbReference type="InterPro" id="IPR019405">
    <property type="entry name" value="Lactonase_7-beta_prop"/>
</dbReference>
<keyword evidence="2" id="KW-0313">Glucose metabolism</keyword>
<protein>
    <submittedName>
        <fullName evidence="4">3-carboxymuconate cyclase-like protein</fullName>
    </submittedName>
</protein>
<dbReference type="OrthoDB" id="9790815at2"/>
<reference evidence="4" key="1">
    <citation type="submission" date="2016-01" db="EMBL/GenBank/DDBJ databases">
        <authorList>
            <person name="Peeters C."/>
        </authorList>
    </citation>
    <scope>NUCLEOTIDE SEQUENCE [LARGE SCALE GENOMIC DNA]</scope>
    <source>
        <strain evidence="4">LMG 29323</strain>
    </source>
</reference>
<dbReference type="STRING" id="1777141.AWB80_07178"/>
<dbReference type="GO" id="GO:0017057">
    <property type="term" value="F:6-phosphogluconolactonase activity"/>
    <property type="evidence" value="ECO:0007669"/>
    <property type="project" value="TreeGrafter"/>
</dbReference>
<dbReference type="InterPro" id="IPR011048">
    <property type="entry name" value="Haem_d1_sf"/>
</dbReference>
<dbReference type="GO" id="GO:0006006">
    <property type="term" value="P:glucose metabolic process"/>
    <property type="evidence" value="ECO:0007669"/>
    <property type="project" value="UniProtKB-KW"/>
</dbReference>
<organism evidence="4 5">
    <name type="scientific">Caballeronia pedi</name>
    <dbReference type="NCBI Taxonomy" id="1777141"/>
    <lineage>
        <taxon>Bacteria</taxon>
        <taxon>Pseudomonadati</taxon>
        <taxon>Pseudomonadota</taxon>
        <taxon>Betaproteobacteria</taxon>
        <taxon>Burkholderiales</taxon>
        <taxon>Burkholderiaceae</taxon>
        <taxon>Caballeronia</taxon>
    </lineage>
</organism>
<dbReference type="GO" id="GO:0005829">
    <property type="term" value="C:cytosol"/>
    <property type="evidence" value="ECO:0007669"/>
    <property type="project" value="TreeGrafter"/>
</dbReference>
<dbReference type="SUPFAM" id="SSF51004">
    <property type="entry name" value="C-terminal (heme d1) domain of cytochrome cd1-nitrite reductase"/>
    <property type="match status" value="1"/>
</dbReference>
<evidence type="ECO:0000313" key="4">
    <source>
        <dbReference type="EMBL" id="SAK96118.1"/>
    </source>
</evidence>
<dbReference type="PANTHER" id="PTHR30344:SF1">
    <property type="entry name" value="6-PHOSPHOGLUCONOLACTONASE"/>
    <property type="match status" value="1"/>
</dbReference>
<comment type="similarity">
    <text evidence="1">Belongs to the cycloisomerase 2 family.</text>
</comment>
<dbReference type="InterPro" id="IPR050282">
    <property type="entry name" value="Cycloisomerase_2"/>
</dbReference>
<gene>
    <name evidence="4" type="ORF">AWB80_07178</name>
</gene>
<dbReference type="Proteomes" id="UP000054911">
    <property type="component" value="Unassembled WGS sequence"/>
</dbReference>
<dbReference type="PANTHER" id="PTHR30344">
    <property type="entry name" value="6-PHOSPHOGLUCONOLACTONASE-RELATED"/>
    <property type="match status" value="1"/>
</dbReference>